<dbReference type="EMBL" id="KQ474073">
    <property type="protein sequence ID" value="KPV78522.1"/>
    <property type="molecule type" value="Genomic_DNA"/>
</dbReference>
<accession>A0A194SD59</accession>
<dbReference type="AlphaFoldDB" id="A0A194SD59"/>
<organism evidence="1 2">
    <name type="scientific">Rhodotorula graminis (strain WP1)</name>
    <dbReference type="NCBI Taxonomy" id="578459"/>
    <lineage>
        <taxon>Eukaryota</taxon>
        <taxon>Fungi</taxon>
        <taxon>Dikarya</taxon>
        <taxon>Basidiomycota</taxon>
        <taxon>Pucciniomycotina</taxon>
        <taxon>Microbotryomycetes</taxon>
        <taxon>Sporidiobolales</taxon>
        <taxon>Sporidiobolaceae</taxon>
        <taxon>Rhodotorula</taxon>
    </lineage>
</organism>
<reference evidence="1 2" key="1">
    <citation type="journal article" date="2015" name="Front. Microbiol.">
        <title>Genome sequence of the plant growth promoting endophytic yeast Rhodotorula graminis WP1.</title>
        <authorList>
            <person name="Firrincieli A."/>
            <person name="Otillar R."/>
            <person name="Salamov A."/>
            <person name="Schmutz J."/>
            <person name="Khan Z."/>
            <person name="Redman R.S."/>
            <person name="Fleck N.D."/>
            <person name="Lindquist E."/>
            <person name="Grigoriev I.V."/>
            <person name="Doty S.L."/>
        </authorList>
    </citation>
    <scope>NUCLEOTIDE SEQUENCE [LARGE SCALE GENOMIC DNA]</scope>
    <source>
        <strain evidence="1 2">WP1</strain>
    </source>
</reference>
<dbReference type="RefSeq" id="XP_018274571.1">
    <property type="nucleotide sequence ID" value="XM_018415592.1"/>
</dbReference>
<evidence type="ECO:0000313" key="2">
    <source>
        <dbReference type="Proteomes" id="UP000053890"/>
    </source>
</evidence>
<dbReference type="GeneID" id="28976040"/>
<evidence type="ECO:0000313" key="1">
    <source>
        <dbReference type="EMBL" id="KPV78522.1"/>
    </source>
</evidence>
<name>A0A194SD59_RHOGW</name>
<proteinExistence type="predicted"/>
<dbReference type="OrthoDB" id="3267419at2759"/>
<gene>
    <name evidence="1" type="ORF">RHOBADRAFT_50981</name>
</gene>
<sequence>MSTAAQLPTALLKAIGKALPRSKPRVVAALSLDLVGVWFGLRTAALVDSCLLSEKEARALANALETRNVHLMVLYEPVSGQTLVVNRDLLEERLLEKVTLVDVGGREPLLISTPPPSLVSLVTSLACPTPTSFLSLNLPNPDRPHDLIPLVGVLLDYAVAYTLGESAGPNCLGGRELVVVEAVLVDEGGARQRLLSFSYPHSLSIDDLALKPLAVVHALHLKLDVRLSAAQAHHPELRGVRVEANCRRVVLDQVAL</sequence>
<protein>
    <submittedName>
        <fullName evidence="1">Uncharacterized protein</fullName>
    </submittedName>
</protein>
<dbReference type="Proteomes" id="UP000053890">
    <property type="component" value="Unassembled WGS sequence"/>
</dbReference>
<keyword evidence="2" id="KW-1185">Reference proteome</keyword>